<organism evidence="1 2">
    <name type="scientific">Paenibacillus mendelii</name>
    <dbReference type="NCBI Taxonomy" id="206163"/>
    <lineage>
        <taxon>Bacteria</taxon>
        <taxon>Bacillati</taxon>
        <taxon>Bacillota</taxon>
        <taxon>Bacilli</taxon>
        <taxon>Bacillales</taxon>
        <taxon>Paenibacillaceae</taxon>
        <taxon>Paenibacillus</taxon>
    </lineage>
</organism>
<comment type="caution">
    <text evidence="1">The sequence shown here is derived from an EMBL/GenBank/DDBJ whole genome shotgun (WGS) entry which is preliminary data.</text>
</comment>
<evidence type="ECO:0000313" key="1">
    <source>
        <dbReference type="EMBL" id="MFC0392589.1"/>
    </source>
</evidence>
<gene>
    <name evidence="1" type="ORF">ACFFJ8_14545</name>
</gene>
<dbReference type="RefSeq" id="WP_256555673.1">
    <property type="nucleotide sequence ID" value="NZ_JANHOF010000027.1"/>
</dbReference>
<protein>
    <submittedName>
        <fullName evidence="1">DUF1292 domain-containing protein</fullName>
    </submittedName>
</protein>
<dbReference type="Pfam" id="PF06949">
    <property type="entry name" value="DUF1292"/>
    <property type="match status" value="1"/>
</dbReference>
<dbReference type="EMBL" id="JBHLVF010000018">
    <property type="protein sequence ID" value="MFC0392589.1"/>
    <property type="molecule type" value="Genomic_DNA"/>
</dbReference>
<dbReference type="InterPro" id="IPR009711">
    <property type="entry name" value="UPF0473"/>
</dbReference>
<evidence type="ECO:0000313" key="2">
    <source>
        <dbReference type="Proteomes" id="UP001589818"/>
    </source>
</evidence>
<name>A0ABV6J9L9_9BACL</name>
<reference evidence="1 2" key="1">
    <citation type="submission" date="2024-09" db="EMBL/GenBank/DDBJ databases">
        <authorList>
            <person name="Sun Q."/>
            <person name="Mori K."/>
        </authorList>
    </citation>
    <scope>NUCLEOTIDE SEQUENCE [LARGE SCALE GENOMIC DNA]</scope>
    <source>
        <strain evidence="1 2">CCM 4839</strain>
    </source>
</reference>
<proteinExistence type="predicted"/>
<sequence>MMENGDVLTLVDDEGSEQEVEVLGSLDLENQHYIAVAYLDELELEDGEKEKEDLNIFFLQVNESDELSVIENDEEFEKVSSAFEAALEQR</sequence>
<keyword evidence="2" id="KW-1185">Reference proteome</keyword>
<accession>A0ABV6J9L9</accession>
<dbReference type="Proteomes" id="UP001589818">
    <property type="component" value="Unassembled WGS sequence"/>
</dbReference>